<dbReference type="GO" id="GO:0016560">
    <property type="term" value="P:protein import into peroxisome matrix, docking"/>
    <property type="evidence" value="ECO:0007669"/>
    <property type="project" value="UniProtKB-UniRule"/>
</dbReference>
<proteinExistence type="inferred from homology"/>
<evidence type="ECO:0000259" key="9">
    <source>
        <dbReference type="Pfam" id="PF04695"/>
    </source>
</evidence>
<dbReference type="PANTHER" id="PTHR23058">
    <property type="entry name" value="PEROXISOMAL MEMBRANE PROTEIN PEX14"/>
    <property type="match status" value="1"/>
</dbReference>
<dbReference type="EMBL" id="JAJSPL020000005">
    <property type="protein sequence ID" value="KAK7746648.1"/>
    <property type="molecule type" value="Genomic_DNA"/>
</dbReference>
<comment type="function">
    <text evidence="7">Component of the PEX13-PEX14 docking complex, a translocon channel that specifically mediates the import of peroxisomal cargo proteins bound to PEX5 receptor. The PEX13-PEX14 docking complex forms a large import pore which can be opened to a diameter of about 9 nm. Mechanistically, PEX5 receptor along with cargo proteins associates with the PEX14 subunit of the PEX13-PEX14 docking complex in the cytosol, leading to the insertion of the receptor into the organelle membrane with the concomitant translocation of the cargo into the peroxisome matrix.</text>
</comment>
<feature type="domain" description="Peroxisome membrane anchor protein Pex14p N-terminal" evidence="9">
    <location>
        <begin position="41"/>
        <end position="83"/>
    </location>
</feature>
<dbReference type="Proteomes" id="UP001320245">
    <property type="component" value="Unassembled WGS sequence"/>
</dbReference>
<keyword evidence="2" id="KW-0811">Translocation</keyword>
<feature type="compositionally biased region" description="Polar residues" evidence="8">
    <location>
        <begin position="256"/>
        <end position="265"/>
    </location>
</feature>
<keyword evidence="7" id="KW-0813">Transport</keyword>
<feature type="compositionally biased region" description="Basic and acidic residues" evidence="8">
    <location>
        <begin position="95"/>
        <end position="108"/>
    </location>
</feature>
<protein>
    <recommendedName>
        <fullName evidence="4 7">Peroxisomal membrane protein PEX14</fullName>
    </recommendedName>
    <alternativeName>
        <fullName evidence="5 7">Peroxin-14</fullName>
    </alternativeName>
</protein>
<feature type="region of interest" description="Disordered" evidence="8">
    <location>
        <begin position="1"/>
        <end position="46"/>
    </location>
</feature>
<feature type="region of interest" description="Disordered" evidence="8">
    <location>
        <begin position="207"/>
        <end position="294"/>
    </location>
</feature>
<sequence>MADSDKEAAAMIPSWQQAASTAASETADNSSSHTASEGQGNTLEQTRRFLQDDTVRLSTREKKVDFLKSKGIDEAAINELLEEADAATTRTTAKIEEGAEPVFSDKRTVAATPEPEQEQGPGTRPSNPPIITYPEFLTKPAKPPPLITANGLLNSLGVVAGLSTLVYGATRYLVSPMVETLTEARIDFHDNADKNLSRLVEKLEHAVSELPPSYHTTGKRTPETHKGEGNAHHADDSSSDSPYDDPTELFHRDVGVQTSRPSSPDRSGAACLWPPSSADQSRHDNNNNNNNNTTQQQADKLNKIISSVRGLSGDLVSQAEGFADTKTVLDRFGESLHELTHPPESFGGSGGSTYVYGAARVEPDDEIRRVKNSIRSVKGVLLSTRSFPAAGTR</sequence>
<comment type="similarity">
    <text evidence="1 7">Belongs to the peroxin-14 family.</text>
</comment>
<dbReference type="GO" id="GO:1990429">
    <property type="term" value="C:peroxisomal importomer complex"/>
    <property type="evidence" value="ECO:0007669"/>
    <property type="project" value="TreeGrafter"/>
</dbReference>
<evidence type="ECO:0000256" key="3">
    <source>
        <dbReference type="ARBA" id="ARBA00023140"/>
    </source>
</evidence>
<dbReference type="GO" id="GO:0005102">
    <property type="term" value="F:signaling receptor binding"/>
    <property type="evidence" value="ECO:0007669"/>
    <property type="project" value="TreeGrafter"/>
</dbReference>
<feature type="region of interest" description="Disordered" evidence="8">
    <location>
        <begin position="95"/>
        <end position="130"/>
    </location>
</feature>
<feature type="compositionally biased region" description="Basic and acidic residues" evidence="8">
    <location>
        <begin position="220"/>
        <end position="236"/>
    </location>
</feature>
<dbReference type="Pfam" id="PF04695">
    <property type="entry name" value="Pex14_N"/>
    <property type="match status" value="1"/>
</dbReference>
<dbReference type="InterPro" id="IPR036388">
    <property type="entry name" value="WH-like_DNA-bd_sf"/>
</dbReference>
<comment type="caution">
    <text evidence="10">The sequence shown here is derived from an EMBL/GenBank/DDBJ whole genome shotgun (WGS) entry which is preliminary data.</text>
</comment>
<gene>
    <name evidence="10" type="ORF">SLS53_001833</name>
</gene>
<dbReference type="InterPro" id="IPR025655">
    <property type="entry name" value="PEX14"/>
</dbReference>
<feature type="compositionally biased region" description="Polar residues" evidence="8">
    <location>
        <begin position="33"/>
        <end position="44"/>
    </location>
</feature>
<dbReference type="GO" id="GO:0005778">
    <property type="term" value="C:peroxisomal membrane"/>
    <property type="evidence" value="ECO:0007669"/>
    <property type="project" value="UniProtKB-SubCell"/>
</dbReference>
<feature type="compositionally biased region" description="Low complexity" evidence="8">
    <location>
        <begin position="18"/>
        <end position="32"/>
    </location>
</feature>
<dbReference type="InterPro" id="IPR006785">
    <property type="entry name" value="Pex14_N"/>
</dbReference>
<keyword evidence="7" id="KW-0653">Protein transport</keyword>
<evidence type="ECO:0000256" key="4">
    <source>
        <dbReference type="ARBA" id="ARBA00029502"/>
    </source>
</evidence>
<keyword evidence="11" id="KW-1185">Reference proteome</keyword>
<evidence type="ECO:0000256" key="2">
    <source>
        <dbReference type="ARBA" id="ARBA00023010"/>
    </source>
</evidence>
<evidence type="ECO:0000256" key="5">
    <source>
        <dbReference type="ARBA" id="ARBA00029691"/>
    </source>
</evidence>
<comment type="subcellular location">
    <subcellularLocation>
        <location evidence="6 7">Peroxisome membrane</location>
    </subcellularLocation>
</comment>
<organism evidence="10 11">
    <name type="scientific">Cytospora paraplurivora</name>
    <dbReference type="NCBI Taxonomy" id="2898453"/>
    <lineage>
        <taxon>Eukaryota</taxon>
        <taxon>Fungi</taxon>
        <taxon>Dikarya</taxon>
        <taxon>Ascomycota</taxon>
        <taxon>Pezizomycotina</taxon>
        <taxon>Sordariomycetes</taxon>
        <taxon>Sordariomycetidae</taxon>
        <taxon>Diaporthales</taxon>
        <taxon>Cytosporaceae</taxon>
        <taxon>Cytospora</taxon>
    </lineage>
</organism>
<dbReference type="PANTHER" id="PTHR23058:SF5">
    <property type="entry name" value="PEROXISOMAL MEMBRANE PROTEIN PEX14"/>
    <property type="match status" value="1"/>
</dbReference>
<name>A0AAN9UP29_9PEZI</name>
<evidence type="ECO:0000313" key="11">
    <source>
        <dbReference type="Proteomes" id="UP001320245"/>
    </source>
</evidence>
<evidence type="ECO:0000256" key="1">
    <source>
        <dbReference type="ARBA" id="ARBA00005443"/>
    </source>
</evidence>
<evidence type="ECO:0000256" key="6">
    <source>
        <dbReference type="ARBA" id="ARBA00046271"/>
    </source>
</evidence>
<dbReference type="Gene3D" id="1.10.10.10">
    <property type="entry name" value="Winged helix-like DNA-binding domain superfamily/Winged helix DNA-binding domain"/>
    <property type="match status" value="1"/>
</dbReference>
<evidence type="ECO:0000256" key="8">
    <source>
        <dbReference type="SAM" id="MobiDB-lite"/>
    </source>
</evidence>
<reference evidence="10 11" key="1">
    <citation type="journal article" date="2023" name="PLoS ONE">
        <title>Cytospora paraplurivora sp. nov. isolated from orchards with fruit tree decline syndrome in Ontario, Canada.</title>
        <authorList>
            <person name="Ilyukhin E."/>
            <person name="Nguyen H.D.T."/>
            <person name="Castle A.J."/>
            <person name="Ellouze W."/>
        </authorList>
    </citation>
    <scope>NUCLEOTIDE SEQUENCE [LARGE SCALE GENOMIC DNA]</scope>
    <source>
        <strain evidence="10 11">FDS-564</strain>
    </source>
</reference>
<accession>A0AAN9UP29</accession>
<dbReference type="AlphaFoldDB" id="A0AAN9UP29"/>
<keyword evidence="3 7" id="KW-0576">Peroxisome</keyword>
<keyword evidence="7" id="KW-0472">Membrane</keyword>
<evidence type="ECO:0000256" key="7">
    <source>
        <dbReference type="RuleBase" id="RU367032"/>
    </source>
</evidence>
<evidence type="ECO:0000313" key="10">
    <source>
        <dbReference type="EMBL" id="KAK7746648.1"/>
    </source>
</evidence>